<organism evidence="2 3">
    <name type="scientific">Streptomyces thermocarboxydovorans</name>
    <dbReference type="NCBI Taxonomy" id="59298"/>
    <lineage>
        <taxon>Bacteria</taxon>
        <taxon>Bacillati</taxon>
        <taxon>Actinomycetota</taxon>
        <taxon>Actinomycetes</taxon>
        <taxon>Kitasatosporales</taxon>
        <taxon>Streptomycetaceae</taxon>
        <taxon>Streptomyces</taxon>
    </lineage>
</organism>
<gene>
    <name evidence="2" type="ORF">GCM10009535_04670</name>
</gene>
<protein>
    <submittedName>
        <fullName evidence="2">Uncharacterized protein</fullName>
    </submittedName>
</protein>
<dbReference type="RefSeq" id="WP_343997576.1">
    <property type="nucleotide sequence ID" value="NZ_BAAAGU010000003.1"/>
</dbReference>
<dbReference type="EMBL" id="BAAAGU010000003">
    <property type="protein sequence ID" value="GAA0632085.1"/>
    <property type="molecule type" value="Genomic_DNA"/>
</dbReference>
<feature type="region of interest" description="Disordered" evidence="1">
    <location>
        <begin position="66"/>
        <end position="86"/>
    </location>
</feature>
<proteinExistence type="predicted"/>
<reference evidence="3" key="1">
    <citation type="journal article" date="2019" name="Int. J. Syst. Evol. Microbiol.">
        <title>The Global Catalogue of Microorganisms (GCM) 10K type strain sequencing project: providing services to taxonomists for standard genome sequencing and annotation.</title>
        <authorList>
            <consortium name="The Broad Institute Genomics Platform"/>
            <consortium name="The Broad Institute Genome Sequencing Center for Infectious Disease"/>
            <person name="Wu L."/>
            <person name="Ma J."/>
        </authorList>
    </citation>
    <scope>NUCLEOTIDE SEQUENCE [LARGE SCALE GENOMIC DNA]</scope>
    <source>
        <strain evidence="3">JCM 10367</strain>
    </source>
</reference>
<name>A0ABP3SBS5_9ACTN</name>
<evidence type="ECO:0000256" key="1">
    <source>
        <dbReference type="SAM" id="MobiDB-lite"/>
    </source>
</evidence>
<comment type="caution">
    <text evidence="2">The sequence shown here is derived from an EMBL/GenBank/DDBJ whole genome shotgun (WGS) entry which is preliminary data.</text>
</comment>
<dbReference type="Proteomes" id="UP001500724">
    <property type="component" value="Unassembled WGS sequence"/>
</dbReference>
<evidence type="ECO:0000313" key="3">
    <source>
        <dbReference type="Proteomes" id="UP001500724"/>
    </source>
</evidence>
<accession>A0ABP3SBS5</accession>
<keyword evidence="3" id="KW-1185">Reference proteome</keyword>
<sequence length="406" mass="45878">MNVGERVLGVKVTKTYPPRGGTQLVRLETVTTFTCSRCAQAKKARLVALHDKRLLCNGCYGRLEASAPQEERQSRQDVQPSAPQEEEITQVVVEELDSGLPFSVVNTGLTVEWKFYVRAEHLLHGTCPVPSEMADRAAPHEPLDLTFLRGRRRIRELDRQKGIKLDTGGAEPLLTGLRWQPFVLPGTRVSVRWDTWRQLRLAFTPLDAPVVFGGTLVRYVHDPRIMTRELAAFDARVDRVEELVLITLRELGYLDEKGRALLPRQALVRNTVERAEAERPPRKKINGAIDRLLSRGLLTWEEGSVNRAGMLRYPARSGERPVRLLCYTPVLREANREDLRHAEPEVAYGVAAHRVAGHLMRIGHLGKEASAEARAAYREDHQRAGLAGPHELPRGFTYVREHERGF</sequence>
<evidence type="ECO:0000313" key="2">
    <source>
        <dbReference type="EMBL" id="GAA0632085.1"/>
    </source>
</evidence>